<protein>
    <submittedName>
        <fullName evidence="1">Uncharacterized protein</fullName>
    </submittedName>
</protein>
<reference evidence="1" key="1">
    <citation type="submission" date="2022-07" db="EMBL/GenBank/DDBJ databases">
        <title>Phylogenomic reconstructions and comparative analyses of Kickxellomycotina fungi.</title>
        <authorList>
            <person name="Reynolds N.K."/>
            <person name="Stajich J.E."/>
            <person name="Barry K."/>
            <person name="Grigoriev I.V."/>
            <person name="Crous P."/>
            <person name="Smith M.E."/>
        </authorList>
    </citation>
    <scope>NUCLEOTIDE SEQUENCE</scope>
    <source>
        <strain evidence="1">CBS 190363</strain>
    </source>
</reference>
<organism evidence="1 2">
    <name type="scientific">Coemansia aciculifera</name>
    <dbReference type="NCBI Taxonomy" id="417176"/>
    <lineage>
        <taxon>Eukaryota</taxon>
        <taxon>Fungi</taxon>
        <taxon>Fungi incertae sedis</taxon>
        <taxon>Zoopagomycota</taxon>
        <taxon>Kickxellomycotina</taxon>
        <taxon>Kickxellomycetes</taxon>
        <taxon>Kickxellales</taxon>
        <taxon>Kickxellaceae</taxon>
        <taxon>Coemansia</taxon>
    </lineage>
</organism>
<keyword evidence="2" id="KW-1185">Reference proteome</keyword>
<evidence type="ECO:0000313" key="1">
    <source>
        <dbReference type="EMBL" id="KAJ2879916.1"/>
    </source>
</evidence>
<accession>A0ACC1LU63</accession>
<dbReference type="EMBL" id="JANBVB010003213">
    <property type="protein sequence ID" value="KAJ2879916.1"/>
    <property type="molecule type" value="Genomic_DNA"/>
</dbReference>
<gene>
    <name evidence="1" type="ORF">IWW38_006037</name>
</gene>
<sequence length="271" mass="29301">MKWAGDTISASDNASQVVVAIADAMTALSAAHKKCNIVHGNISDRAILLQMTADGVKGALAEFDYAAYANDSARAAHRDLPELKIFQSIRSLESAEAPRLPLDDWESLLYLVIFLGIYGISDQQREEFIRQLPDEEELCTELWITGGSVGVARLKRSAMNSYNDFVDYILNQMPAGPLRDLAEAIHQALFLHPGCAGASRQAGDIARARAGFLAANPNAEFIPPRELIDRLVLREDFVQEIVAALEHVLEVHRAIAVEAEAAAAPAAAAAA</sequence>
<proteinExistence type="predicted"/>
<evidence type="ECO:0000313" key="2">
    <source>
        <dbReference type="Proteomes" id="UP001139981"/>
    </source>
</evidence>
<dbReference type="Proteomes" id="UP001139981">
    <property type="component" value="Unassembled WGS sequence"/>
</dbReference>
<comment type="caution">
    <text evidence="1">The sequence shown here is derived from an EMBL/GenBank/DDBJ whole genome shotgun (WGS) entry which is preliminary data.</text>
</comment>
<name>A0ACC1LU63_9FUNG</name>